<accession>A0A0W4ZMK7</accession>
<dbReference type="STRING" id="1408657.A0A0W4ZMK7"/>
<dbReference type="EMBL" id="LFWA01000009">
    <property type="protein sequence ID" value="KTW29600.1"/>
    <property type="molecule type" value="Genomic_DNA"/>
</dbReference>
<proteinExistence type="predicted"/>
<dbReference type="VEuPathDB" id="FungiDB:T551_02216"/>
<dbReference type="PANTHER" id="PTHR22597:SF3">
    <property type="entry name" value="CHROMATIN STRUCTURE-REMODELING COMPLEX SUBUNIT RSC7"/>
    <property type="match status" value="1"/>
</dbReference>
<protein>
    <submittedName>
        <fullName evidence="3">Uncharacterized protein</fullName>
    </submittedName>
</protein>
<evidence type="ECO:0000313" key="3">
    <source>
        <dbReference type="EMBL" id="KTW29600.1"/>
    </source>
</evidence>
<dbReference type="AlphaFoldDB" id="A0A0W4ZMK7"/>
<comment type="caution">
    <text evidence="3">The sequence shown here is derived from an EMBL/GenBank/DDBJ whole genome shotgun (WGS) entry which is preliminary data.</text>
</comment>
<evidence type="ECO:0000256" key="1">
    <source>
        <dbReference type="ARBA" id="ARBA00023015"/>
    </source>
</evidence>
<sequence length="405" mass="46661">MFRFMSVIHNDLCSPGGSEYGDGDHYDETSAISARRGRKRAIKHMSLGFSDDDYVTSIKSNKNVNRRGRPPKPKGLSLHISEAPKDVLWSEKEIVNDEVVLDEIDPSGEKKVDQFGILAGEREYRCRTFTLFGRGSRLYMLSTEPAHAMGYRDPYLFFLKHTSLYNVIINEDEKSDLIERGIIPESYKGRAVGVVTARSIFREFGARIIIRGKWVVDDYWEASSISKGYKCSDFANPDDKALFEGLEYDKNQHVAWLGASSIYQYHPEFESEIYRKKKKVVITDENWMLEHARSASRYNSFLTIQRREKWAFGVYEPHTNTHLRFATSQPTSVKWQSKIGNEVSSDSKVVFETLMEIKPVSGSCVHLSDIPKDVYRVCSSEILRAIKERQKEEENYEHWKIGECV</sequence>
<gene>
    <name evidence="3" type="ORF">T551_02216</name>
</gene>
<evidence type="ECO:0000256" key="2">
    <source>
        <dbReference type="ARBA" id="ARBA00023163"/>
    </source>
</evidence>
<organism evidence="3 4">
    <name type="scientific">Pneumocystis jirovecii (strain RU7)</name>
    <name type="common">Human pneumocystis pneumonia agent</name>
    <dbReference type="NCBI Taxonomy" id="1408657"/>
    <lineage>
        <taxon>Eukaryota</taxon>
        <taxon>Fungi</taxon>
        <taxon>Dikarya</taxon>
        <taxon>Ascomycota</taxon>
        <taxon>Taphrinomycotina</taxon>
        <taxon>Pneumocystomycetes</taxon>
        <taxon>Pneumocystaceae</taxon>
        <taxon>Pneumocystis</taxon>
    </lineage>
</organism>
<keyword evidence="1" id="KW-0805">Transcription regulation</keyword>
<dbReference type="InterPro" id="IPR013933">
    <property type="entry name" value="CRC_Rsc7/Swp82"/>
</dbReference>
<dbReference type="GO" id="GO:0016586">
    <property type="term" value="C:RSC-type complex"/>
    <property type="evidence" value="ECO:0007669"/>
    <property type="project" value="EnsemblFungi"/>
</dbReference>
<dbReference type="PANTHER" id="PTHR22597">
    <property type="entry name" value="POLYCOMB GROUP PROTEIN"/>
    <property type="match status" value="1"/>
</dbReference>
<dbReference type="GeneID" id="28940734"/>
<dbReference type="Proteomes" id="UP000053447">
    <property type="component" value="Unassembled WGS sequence"/>
</dbReference>
<evidence type="ECO:0000313" key="4">
    <source>
        <dbReference type="Proteomes" id="UP000053447"/>
    </source>
</evidence>
<dbReference type="RefSeq" id="XP_018229431.1">
    <property type="nucleotide sequence ID" value="XM_018374479.1"/>
</dbReference>
<dbReference type="OrthoDB" id="5598844at2759"/>
<reference evidence="4" key="1">
    <citation type="journal article" date="2016" name="Nat. Commun.">
        <title>Genome analysis of three Pneumocystis species reveals adaptation mechanisms to life exclusively in mammalian hosts.</title>
        <authorList>
            <person name="Ma L."/>
            <person name="Chen Z."/>
            <person name="Huang D.W."/>
            <person name="Kutty G."/>
            <person name="Ishihara M."/>
            <person name="Wang H."/>
            <person name="Abouelleil A."/>
            <person name="Bishop L."/>
            <person name="Davey E."/>
            <person name="Deng R."/>
            <person name="Deng X."/>
            <person name="Fan L."/>
            <person name="Fantoni G."/>
            <person name="Fitzgerald M."/>
            <person name="Gogineni E."/>
            <person name="Goldberg J.M."/>
            <person name="Handley G."/>
            <person name="Hu X."/>
            <person name="Huber C."/>
            <person name="Jiao X."/>
            <person name="Jones K."/>
            <person name="Levin J.Z."/>
            <person name="Liu Y."/>
            <person name="Macdonald P."/>
            <person name="Melnikov A."/>
            <person name="Raley C."/>
            <person name="Sassi M."/>
            <person name="Sherman B.T."/>
            <person name="Song X."/>
            <person name="Sykes S."/>
            <person name="Tran B."/>
            <person name="Walsh L."/>
            <person name="Xia Y."/>
            <person name="Yang J."/>
            <person name="Young S."/>
            <person name="Zeng Q."/>
            <person name="Zheng X."/>
            <person name="Stephens R."/>
            <person name="Nusbaum C."/>
            <person name="Birren B.W."/>
            <person name="Azadi P."/>
            <person name="Lempicki R.A."/>
            <person name="Cuomo C.A."/>
            <person name="Kovacs J.A."/>
        </authorList>
    </citation>
    <scope>NUCLEOTIDE SEQUENCE [LARGE SCALE GENOMIC DNA]</scope>
    <source>
        <strain evidence="4">RU7</strain>
    </source>
</reference>
<dbReference type="Pfam" id="PF08624">
    <property type="entry name" value="CRC_subunit"/>
    <property type="match status" value="1"/>
</dbReference>
<keyword evidence="4" id="KW-1185">Reference proteome</keyword>
<keyword evidence="2" id="KW-0804">Transcription</keyword>
<dbReference type="GO" id="GO:0031490">
    <property type="term" value="F:chromatin DNA binding"/>
    <property type="evidence" value="ECO:0007669"/>
    <property type="project" value="TreeGrafter"/>
</dbReference>
<name>A0A0W4ZMK7_PNEJ7</name>